<dbReference type="EMBL" id="MU250569">
    <property type="protein sequence ID" value="KAG7440625.1"/>
    <property type="molecule type" value="Genomic_DNA"/>
</dbReference>
<proteinExistence type="predicted"/>
<feature type="transmembrane region" description="Helical" evidence="1">
    <location>
        <begin position="21"/>
        <end position="40"/>
    </location>
</feature>
<name>A0A9P7VHT2_9AGAR</name>
<comment type="caution">
    <text evidence="2">The sequence shown here is derived from an EMBL/GenBank/DDBJ whole genome shotgun (WGS) entry which is preliminary data.</text>
</comment>
<organism evidence="2 3">
    <name type="scientific">Guyanagaster necrorhizus</name>
    <dbReference type="NCBI Taxonomy" id="856835"/>
    <lineage>
        <taxon>Eukaryota</taxon>
        <taxon>Fungi</taxon>
        <taxon>Dikarya</taxon>
        <taxon>Basidiomycota</taxon>
        <taxon>Agaricomycotina</taxon>
        <taxon>Agaricomycetes</taxon>
        <taxon>Agaricomycetidae</taxon>
        <taxon>Agaricales</taxon>
        <taxon>Marasmiineae</taxon>
        <taxon>Physalacriaceae</taxon>
        <taxon>Guyanagaster</taxon>
    </lineage>
</organism>
<evidence type="ECO:0000313" key="3">
    <source>
        <dbReference type="Proteomes" id="UP000812287"/>
    </source>
</evidence>
<dbReference type="GeneID" id="66100231"/>
<dbReference type="RefSeq" id="XP_043034125.1">
    <property type="nucleotide sequence ID" value="XM_043177944.1"/>
</dbReference>
<keyword evidence="1" id="KW-1133">Transmembrane helix</keyword>
<evidence type="ECO:0000313" key="2">
    <source>
        <dbReference type="EMBL" id="KAG7440625.1"/>
    </source>
</evidence>
<feature type="transmembrane region" description="Helical" evidence="1">
    <location>
        <begin position="84"/>
        <end position="103"/>
    </location>
</feature>
<sequence>MEYSESRKAMFCAASTSLDHLNWALLLFIRIVTEMTGGIGDIGPDELDWLVRAPEGKGSQPLCMFRYEGTHIASLFTTGDSFPLPYLAHGFLIFVPCIGLASITRVPRETRIGTYSDLLLVRSIYADRHQNEALRSLRSSQVLVAND</sequence>
<gene>
    <name evidence="2" type="ORF">BT62DRAFT_1012559</name>
</gene>
<accession>A0A9P7VHT2</accession>
<dbReference type="AlphaFoldDB" id="A0A9P7VHT2"/>
<evidence type="ECO:0000256" key="1">
    <source>
        <dbReference type="SAM" id="Phobius"/>
    </source>
</evidence>
<keyword evidence="3" id="KW-1185">Reference proteome</keyword>
<dbReference type="Proteomes" id="UP000812287">
    <property type="component" value="Unassembled WGS sequence"/>
</dbReference>
<keyword evidence="1" id="KW-0812">Transmembrane</keyword>
<protein>
    <submittedName>
        <fullName evidence="2">Uncharacterized protein</fullName>
    </submittedName>
</protein>
<keyword evidence="1" id="KW-0472">Membrane</keyword>
<reference evidence="2" key="1">
    <citation type="submission" date="2020-11" db="EMBL/GenBank/DDBJ databases">
        <title>Adaptations for nitrogen fixation in a non-lichenized fungal sporocarp promotes dispersal by wood-feeding termites.</title>
        <authorList>
            <consortium name="DOE Joint Genome Institute"/>
            <person name="Koch R.A."/>
            <person name="Yoon G."/>
            <person name="Arayal U."/>
            <person name="Lail K."/>
            <person name="Amirebrahimi M."/>
            <person name="Labutti K."/>
            <person name="Lipzen A."/>
            <person name="Riley R."/>
            <person name="Barry K."/>
            <person name="Henrissat B."/>
            <person name="Grigoriev I.V."/>
            <person name="Herr J.R."/>
            <person name="Aime M.C."/>
        </authorList>
    </citation>
    <scope>NUCLEOTIDE SEQUENCE</scope>
    <source>
        <strain evidence="2">MCA 3950</strain>
    </source>
</reference>